<evidence type="ECO:0000313" key="2">
    <source>
        <dbReference type="EMBL" id="CEH18516.1"/>
    </source>
</evidence>
<evidence type="ECO:0000313" key="3">
    <source>
        <dbReference type="Proteomes" id="UP000054845"/>
    </source>
</evidence>
<dbReference type="Proteomes" id="UP000054845">
    <property type="component" value="Unassembled WGS sequence"/>
</dbReference>
<feature type="region of interest" description="Disordered" evidence="1">
    <location>
        <begin position="7"/>
        <end position="84"/>
    </location>
</feature>
<dbReference type="AlphaFoldDB" id="A0A0P1BRQ4"/>
<reference evidence="2 3" key="1">
    <citation type="submission" date="2014-09" db="EMBL/GenBank/DDBJ databases">
        <authorList>
            <person name="Magalhaes I.L.F."/>
            <person name="Oliveira U."/>
            <person name="Santos F.R."/>
            <person name="Vidigal T.H.D.A."/>
            <person name="Brescovit A.D."/>
            <person name="Santos A.J."/>
        </authorList>
    </citation>
    <scope>NUCLEOTIDE SEQUENCE [LARGE SCALE GENOMIC DNA]</scope>
</reference>
<evidence type="ECO:0000256" key="1">
    <source>
        <dbReference type="SAM" id="MobiDB-lite"/>
    </source>
</evidence>
<accession>A0A0P1BRQ4</accession>
<feature type="compositionally biased region" description="Basic and acidic residues" evidence="1">
    <location>
        <begin position="73"/>
        <end position="84"/>
    </location>
</feature>
<name>A0A0P1BRQ4_9BASI</name>
<organism evidence="2 3">
    <name type="scientific">Ceraceosorus bombacis</name>
    <dbReference type="NCBI Taxonomy" id="401625"/>
    <lineage>
        <taxon>Eukaryota</taxon>
        <taxon>Fungi</taxon>
        <taxon>Dikarya</taxon>
        <taxon>Basidiomycota</taxon>
        <taxon>Ustilaginomycotina</taxon>
        <taxon>Exobasidiomycetes</taxon>
        <taxon>Ceraceosorales</taxon>
        <taxon>Ceraceosoraceae</taxon>
        <taxon>Ceraceosorus</taxon>
    </lineage>
</organism>
<proteinExistence type="predicted"/>
<protein>
    <submittedName>
        <fullName evidence="2">Uncharacterized protein</fullName>
    </submittedName>
</protein>
<feature type="compositionally biased region" description="Polar residues" evidence="1">
    <location>
        <begin position="9"/>
        <end position="23"/>
    </location>
</feature>
<dbReference type="EMBL" id="CCYA01000275">
    <property type="protein sequence ID" value="CEH18516.1"/>
    <property type="molecule type" value="Genomic_DNA"/>
</dbReference>
<sequence length="84" mass="9045">MVIIAAHIQTRSSPSSVAAPSQRPTRDDVATRTAPPSGSRLALPRGGHPPRQSAPNTRRRTSAQVCPWAAHDPGLDRFRDSNIL</sequence>
<keyword evidence="3" id="KW-1185">Reference proteome</keyword>